<dbReference type="Proteomes" id="UP000313359">
    <property type="component" value="Unassembled WGS sequence"/>
</dbReference>
<gene>
    <name evidence="2" type="ORF">L227DRAFT_570608</name>
</gene>
<feature type="compositionally biased region" description="Low complexity" evidence="1">
    <location>
        <begin position="1239"/>
        <end position="1255"/>
    </location>
</feature>
<feature type="compositionally biased region" description="Acidic residues" evidence="1">
    <location>
        <begin position="396"/>
        <end position="411"/>
    </location>
</feature>
<feature type="compositionally biased region" description="Basic and acidic residues" evidence="1">
    <location>
        <begin position="235"/>
        <end position="247"/>
    </location>
</feature>
<feature type="region of interest" description="Disordered" evidence="1">
    <location>
        <begin position="710"/>
        <end position="764"/>
    </location>
</feature>
<protein>
    <submittedName>
        <fullName evidence="2">Uncharacterized protein</fullName>
    </submittedName>
</protein>
<dbReference type="EMBL" id="ML122252">
    <property type="protein sequence ID" value="RPD65268.1"/>
    <property type="molecule type" value="Genomic_DNA"/>
</dbReference>
<feature type="compositionally biased region" description="Basic and acidic residues" evidence="1">
    <location>
        <begin position="717"/>
        <end position="727"/>
    </location>
</feature>
<feature type="compositionally biased region" description="Polar residues" evidence="1">
    <location>
        <begin position="472"/>
        <end position="481"/>
    </location>
</feature>
<evidence type="ECO:0000313" key="3">
    <source>
        <dbReference type="Proteomes" id="UP000313359"/>
    </source>
</evidence>
<feature type="compositionally biased region" description="Basic and acidic residues" evidence="1">
    <location>
        <begin position="613"/>
        <end position="623"/>
    </location>
</feature>
<feature type="region of interest" description="Disordered" evidence="1">
    <location>
        <begin position="991"/>
        <end position="1047"/>
    </location>
</feature>
<feature type="compositionally biased region" description="Low complexity" evidence="1">
    <location>
        <begin position="135"/>
        <end position="147"/>
    </location>
</feature>
<feature type="region of interest" description="Disordered" evidence="1">
    <location>
        <begin position="560"/>
        <end position="697"/>
    </location>
</feature>
<feature type="compositionally biased region" description="Basic residues" evidence="1">
    <location>
        <begin position="120"/>
        <end position="130"/>
    </location>
</feature>
<feature type="region of interest" description="Disordered" evidence="1">
    <location>
        <begin position="1"/>
        <end position="483"/>
    </location>
</feature>
<dbReference type="OrthoDB" id="3258279at2759"/>
<feature type="compositionally biased region" description="Acidic residues" evidence="1">
    <location>
        <begin position="598"/>
        <end position="612"/>
    </location>
</feature>
<proteinExistence type="predicted"/>
<feature type="region of interest" description="Disordered" evidence="1">
    <location>
        <begin position="1072"/>
        <end position="1123"/>
    </location>
</feature>
<feature type="region of interest" description="Disordered" evidence="1">
    <location>
        <begin position="499"/>
        <end position="536"/>
    </location>
</feature>
<dbReference type="STRING" id="1328759.A0A5C2SPK1"/>
<name>A0A5C2SPK1_9APHY</name>
<feature type="compositionally biased region" description="Basic residues" evidence="1">
    <location>
        <begin position="262"/>
        <end position="275"/>
    </location>
</feature>
<accession>A0A5C2SPK1</accession>
<feature type="compositionally biased region" description="Polar residues" evidence="1">
    <location>
        <begin position="56"/>
        <end position="69"/>
    </location>
</feature>
<feature type="compositionally biased region" description="Acidic residues" evidence="1">
    <location>
        <begin position="749"/>
        <end position="764"/>
    </location>
</feature>
<feature type="region of interest" description="Disordered" evidence="1">
    <location>
        <begin position="1226"/>
        <end position="1255"/>
    </location>
</feature>
<feature type="compositionally biased region" description="Acidic residues" evidence="1">
    <location>
        <begin position="565"/>
        <end position="587"/>
    </location>
</feature>
<sequence>MENVPPSAMNGDKLPTLDELLRPNSKRNAKASRQKRSPALNTQSNVDRDDEDSHTESGLLTPPSSQTQEDGMDASRMLFSPPPEEVLRNVRNSASRARSVPIQQPPFTPSLLADPPAATTKRKRHAHNRSASHTAIDSIINNASSSSLVVTEATPNPKPRKQSKRGSSGHEPDEPPTPTRASSQRRSESPTKRALHKSPHHTNPEADYIPPLLTISRQTISARRRSATPIPPYEPPRERFTPPREIVHTPPRATQSPERMSKSSKRKSMSSKNSKKLVLTIKKEPPEIDLTLPPPPPSPSDDPLLLKGRPLPPRKQKRYPEPIAPLATATSTPTHARQTPSIASSSPGSPESSRQGRIPSLNTSIDLSMQDDDDSMYDGFDGPPLFDFTNMREDSGVWDDDDDDDDEEFDQTGDYTGRFKVLTVPTKMDPPSSCTRSRQDAWGNPSSPYPGSGGRKRSLPSCSSPPLKALATESTESFSSSLDEEDVFFLDTPAAADTTVRAEFEEGSSRQTLDEDLSMDVPNIRPESPVRSPSPLPIVDVADATFEQDISVHHVRFAAARDSQEDVSMEVEDDSADGVQPEDDADMSGEVAVHEENPPPDENYDSDSSDEQTVDRELSREPGGHLSDSDEEEHDTRPAPPLLPTPQRAMPLGRSISPQAVSPQAGPSRPRGFLSITSPLRRQKSPQAHLRDVSPMPSIEGVFAIPVPESTTEESLESSHSRVRTETSEETVVGEQMEEDGAPVGDLATDVEDGSGDESDSVDDDVVKITSGDPRVAARAAAILKMHDYDFIIRDPSRKRRHSSVDSVLRKARRKSILDGGINKGTPIHRRRTLGGVIGDKVFIPGSPLMTVPQLLQEAELSVEQRERTLYTPSRNGSFAGDTSFKLPLHMDRPMFETPGPRRVQPRPMFNPSGPRAWEKDDWKLLDACFTDERIALGSSKRIGETTLAPVEDVVLVNIVNRFMDYTGGIPEEECWPGWTRDDLLRRTRALQRKQRAGQGAPPTPSGRFGSIPLSEVPDFTPLPSRQSSVQPGFGRRESLSSVQSTKPSVHASLLAPRYSHLLEEAIAVSRNETSTPVASKPVEYRSASVPVPEQRSVSLPPESPAAAQRSESEAPMAGDANAPMELPQTLAQRSIAARMKGFFWSYLPRATKPSAPKKPNVPAHPGLPIPPPEVFAKPRAVATPVSKPIAKPVPPKELVHLNHAPALKPSMIPRPAQQKPKRLVELHPAPPPLEPRPRSSLSIVSDRRSSSGSVRDLVKGFESLEKMQERERIEEAARLRRVKSVGEWAAAAGTRGQAQAQGKKPVWR</sequence>
<keyword evidence="3" id="KW-1185">Reference proteome</keyword>
<evidence type="ECO:0000256" key="1">
    <source>
        <dbReference type="SAM" id="MobiDB-lite"/>
    </source>
</evidence>
<reference evidence="2" key="1">
    <citation type="journal article" date="2018" name="Genome Biol. Evol.">
        <title>Genomics and development of Lentinus tigrinus, a white-rot wood-decaying mushroom with dimorphic fruiting bodies.</title>
        <authorList>
            <person name="Wu B."/>
            <person name="Xu Z."/>
            <person name="Knudson A."/>
            <person name="Carlson A."/>
            <person name="Chen N."/>
            <person name="Kovaka S."/>
            <person name="LaButti K."/>
            <person name="Lipzen A."/>
            <person name="Pennachio C."/>
            <person name="Riley R."/>
            <person name="Schakwitz W."/>
            <person name="Umezawa K."/>
            <person name="Ohm R.A."/>
            <person name="Grigoriev I.V."/>
            <person name="Nagy L.G."/>
            <person name="Gibbons J."/>
            <person name="Hibbett D."/>
        </authorList>
    </citation>
    <scope>NUCLEOTIDE SEQUENCE [LARGE SCALE GENOMIC DNA]</scope>
    <source>
        <strain evidence="2">ALCF2SS1-6</strain>
    </source>
</reference>
<feature type="compositionally biased region" description="Polar residues" evidence="1">
    <location>
        <begin position="328"/>
        <end position="339"/>
    </location>
</feature>
<evidence type="ECO:0000313" key="2">
    <source>
        <dbReference type="EMBL" id="RPD65268.1"/>
    </source>
</evidence>
<feature type="compositionally biased region" description="Low complexity" evidence="1">
    <location>
        <begin position="89"/>
        <end position="100"/>
    </location>
</feature>
<feature type="compositionally biased region" description="Basic residues" evidence="1">
    <location>
        <begin position="24"/>
        <end position="36"/>
    </location>
</feature>
<feature type="compositionally biased region" description="Low complexity" evidence="1">
    <location>
        <begin position="340"/>
        <end position="353"/>
    </location>
</feature>
<organism evidence="2 3">
    <name type="scientific">Lentinus tigrinus ALCF2SS1-6</name>
    <dbReference type="NCBI Taxonomy" id="1328759"/>
    <lineage>
        <taxon>Eukaryota</taxon>
        <taxon>Fungi</taxon>
        <taxon>Dikarya</taxon>
        <taxon>Basidiomycota</taxon>
        <taxon>Agaricomycotina</taxon>
        <taxon>Agaricomycetes</taxon>
        <taxon>Polyporales</taxon>
        <taxon>Polyporaceae</taxon>
        <taxon>Lentinus</taxon>
    </lineage>
</organism>